<reference evidence="4" key="2">
    <citation type="submission" date="2023-01" db="EMBL/GenBank/DDBJ databases">
        <authorList>
            <person name="Sun Q."/>
            <person name="Evtushenko L."/>
        </authorList>
    </citation>
    <scope>NUCLEOTIDE SEQUENCE</scope>
    <source>
        <strain evidence="4">VKM Ac-1069</strain>
    </source>
</reference>
<dbReference type="AlphaFoldDB" id="A0A9W6NUW6"/>
<comment type="similarity">
    <text evidence="1">Belongs to the thioesterase PaaI family.</text>
</comment>
<keyword evidence="5" id="KW-1185">Reference proteome</keyword>
<accession>A0A9W6NUW6</accession>
<evidence type="ECO:0000256" key="1">
    <source>
        <dbReference type="ARBA" id="ARBA00008324"/>
    </source>
</evidence>
<name>A0A9W6NUW6_9PSEU</name>
<dbReference type="NCBIfam" id="TIGR00369">
    <property type="entry name" value="unchar_dom_1"/>
    <property type="match status" value="1"/>
</dbReference>
<dbReference type="PANTHER" id="PTHR43240">
    <property type="entry name" value="1,4-DIHYDROXY-2-NAPHTHOYL-COA THIOESTERASE 1"/>
    <property type="match status" value="1"/>
</dbReference>
<dbReference type="InterPro" id="IPR006683">
    <property type="entry name" value="Thioestr_dom"/>
</dbReference>
<dbReference type="SUPFAM" id="SSF54637">
    <property type="entry name" value="Thioesterase/thiol ester dehydrase-isomerase"/>
    <property type="match status" value="1"/>
</dbReference>
<dbReference type="GO" id="GO:0061522">
    <property type="term" value="F:1,4-dihydroxy-2-naphthoyl-CoA thioesterase activity"/>
    <property type="evidence" value="ECO:0007669"/>
    <property type="project" value="TreeGrafter"/>
</dbReference>
<organism evidence="4 5">
    <name type="scientific">Pseudonocardia halophobica</name>
    <dbReference type="NCBI Taxonomy" id="29401"/>
    <lineage>
        <taxon>Bacteria</taxon>
        <taxon>Bacillati</taxon>
        <taxon>Actinomycetota</taxon>
        <taxon>Actinomycetes</taxon>
        <taxon>Pseudonocardiales</taxon>
        <taxon>Pseudonocardiaceae</taxon>
        <taxon>Pseudonocardia</taxon>
    </lineage>
</organism>
<dbReference type="InterPro" id="IPR003736">
    <property type="entry name" value="PAAI_dom"/>
</dbReference>
<dbReference type="CDD" id="cd03443">
    <property type="entry name" value="PaaI_thioesterase"/>
    <property type="match status" value="1"/>
</dbReference>
<dbReference type="InterPro" id="IPR029069">
    <property type="entry name" value="HotDog_dom_sf"/>
</dbReference>
<dbReference type="PANTHER" id="PTHR43240:SF5">
    <property type="entry name" value="1,4-DIHYDROXY-2-NAPHTHOYL-COA THIOESTERASE 1"/>
    <property type="match status" value="1"/>
</dbReference>
<evidence type="ECO:0000256" key="2">
    <source>
        <dbReference type="ARBA" id="ARBA00022801"/>
    </source>
</evidence>
<keyword evidence="2" id="KW-0378">Hydrolase</keyword>
<reference evidence="4" key="1">
    <citation type="journal article" date="2014" name="Int. J. Syst. Evol. Microbiol.">
        <title>Complete genome sequence of Corynebacterium casei LMG S-19264T (=DSM 44701T), isolated from a smear-ripened cheese.</title>
        <authorList>
            <consortium name="US DOE Joint Genome Institute (JGI-PGF)"/>
            <person name="Walter F."/>
            <person name="Albersmeier A."/>
            <person name="Kalinowski J."/>
            <person name="Ruckert C."/>
        </authorList>
    </citation>
    <scope>NUCLEOTIDE SEQUENCE</scope>
    <source>
        <strain evidence="4">VKM Ac-1069</strain>
    </source>
</reference>
<gene>
    <name evidence="4" type="ORF">GCM10017577_11280</name>
</gene>
<dbReference type="GO" id="GO:0005829">
    <property type="term" value="C:cytosol"/>
    <property type="evidence" value="ECO:0007669"/>
    <property type="project" value="TreeGrafter"/>
</dbReference>
<dbReference type="Pfam" id="PF03061">
    <property type="entry name" value="4HBT"/>
    <property type="match status" value="1"/>
</dbReference>
<evidence type="ECO:0000313" key="5">
    <source>
        <dbReference type="Proteomes" id="UP001143463"/>
    </source>
</evidence>
<comment type="caution">
    <text evidence="4">The sequence shown here is derived from an EMBL/GenBank/DDBJ whole genome shotgun (WGS) entry which is preliminary data.</text>
</comment>
<dbReference type="Gene3D" id="3.10.129.10">
    <property type="entry name" value="Hotdog Thioesterase"/>
    <property type="match status" value="1"/>
</dbReference>
<protein>
    <submittedName>
        <fullName evidence="4">Aromatic compound degradation protein PaaI</fullName>
    </submittedName>
</protein>
<evidence type="ECO:0000313" key="4">
    <source>
        <dbReference type="EMBL" id="GLL09988.1"/>
    </source>
</evidence>
<dbReference type="Proteomes" id="UP001143463">
    <property type="component" value="Unassembled WGS sequence"/>
</dbReference>
<sequence>MDSTEQMYAAMPFTQVLGATAVRADRDEVRLRLEWTPERCTSGGLLHGGATLALADAAGGWAGFLNLPEGSSGTATTSSSTHFLRPVTGGAVEASARVLHAGRTAIVVVVDVTDDRGRLTARVTQSQAVL</sequence>
<dbReference type="EMBL" id="BSFQ01000003">
    <property type="protein sequence ID" value="GLL09988.1"/>
    <property type="molecule type" value="Genomic_DNA"/>
</dbReference>
<proteinExistence type="inferred from homology"/>
<evidence type="ECO:0000259" key="3">
    <source>
        <dbReference type="Pfam" id="PF03061"/>
    </source>
</evidence>
<dbReference type="RefSeq" id="WP_037043453.1">
    <property type="nucleotide sequence ID" value="NZ_BAAAUZ010000011.1"/>
</dbReference>
<feature type="domain" description="Thioesterase" evidence="3">
    <location>
        <begin position="43"/>
        <end position="120"/>
    </location>
</feature>